<feature type="region of interest" description="Disordered" evidence="1">
    <location>
        <begin position="1"/>
        <end position="44"/>
    </location>
</feature>
<dbReference type="Proteomes" id="UP001438707">
    <property type="component" value="Unassembled WGS sequence"/>
</dbReference>
<evidence type="ECO:0000313" key="3">
    <source>
        <dbReference type="Proteomes" id="UP001438707"/>
    </source>
</evidence>
<protein>
    <submittedName>
        <fullName evidence="2">Uncharacterized protein</fullName>
    </submittedName>
</protein>
<gene>
    <name evidence="2" type="ORF">WJX74_001900</name>
</gene>
<sequence length="252" mass="26975">MAKARRVSQKARLSARQAPSKALHPKTPKTPSSSGSAQDCLSPSQAAELRTDAAQVQKCERLAAIQYVADYEKAAADALLALMAAGRLDGRTPRAASKRQREDDDYEYDCDAVVDGSSKRARRSTVTIPLSDQRACVVLTAMRPSLYDAESPSGPRDKRSINKGQSSTARKLSFQKPNPATRPAAAEAAFPIPSDPAKAAQEHRASHPAVLNCPSADFLYAFALHHQCPSPSGSVHSEQTFGPQLQSPPASQ</sequence>
<keyword evidence="3" id="KW-1185">Reference proteome</keyword>
<dbReference type="EMBL" id="JALJOS010000074">
    <property type="protein sequence ID" value="KAK9817336.1"/>
    <property type="molecule type" value="Genomic_DNA"/>
</dbReference>
<feature type="region of interest" description="Disordered" evidence="1">
    <location>
        <begin position="229"/>
        <end position="252"/>
    </location>
</feature>
<feature type="region of interest" description="Disordered" evidence="1">
    <location>
        <begin position="147"/>
        <end position="185"/>
    </location>
</feature>
<comment type="caution">
    <text evidence="2">The sequence shown here is derived from an EMBL/GenBank/DDBJ whole genome shotgun (WGS) entry which is preliminary data.</text>
</comment>
<feature type="compositionally biased region" description="Polar residues" evidence="1">
    <location>
        <begin position="35"/>
        <end position="44"/>
    </location>
</feature>
<evidence type="ECO:0000256" key="1">
    <source>
        <dbReference type="SAM" id="MobiDB-lite"/>
    </source>
</evidence>
<proteinExistence type="predicted"/>
<dbReference type="AlphaFoldDB" id="A0AAW1Q8M0"/>
<reference evidence="2 3" key="1">
    <citation type="journal article" date="2024" name="Nat. Commun.">
        <title>Phylogenomics reveals the evolutionary origins of lichenization in chlorophyte algae.</title>
        <authorList>
            <person name="Puginier C."/>
            <person name="Libourel C."/>
            <person name="Otte J."/>
            <person name="Skaloud P."/>
            <person name="Haon M."/>
            <person name="Grisel S."/>
            <person name="Petersen M."/>
            <person name="Berrin J.G."/>
            <person name="Delaux P.M."/>
            <person name="Dal Grande F."/>
            <person name="Keller J."/>
        </authorList>
    </citation>
    <scope>NUCLEOTIDE SEQUENCE [LARGE SCALE GENOMIC DNA]</scope>
    <source>
        <strain evidence="2 3">SAG 2145</strain>
    </source>
</reference>
<evidence type="ECO:0000313" key="2">
    <source>
        <dbReference type="EMBL" id="KAK9817336.1"/>
    </source>
</evidence>
<name>A0AAW1Q8M0_9CHLO</name>
<accession>A0AAW1Q8M0</accession>
<organism evidence="2 3">
    <name type="scientific">Apatococcus lobatus</name>
    <dbReference type="NCBI Taxonomy" id="904363"/>
    <lineage>
        <taxon>Eukaryota</taxon>
        <taxon>Viridiplantae</taxon>
        <taxon>Chlorophyta</taxon>
        <taxon>core chlorophytes</taxon>
        <taxon>Trebouxiophyceae</taxon>
        <taxon>Chlorellales</taxon>
        <taxon>Chlorellaceae</taxon>
        <taxon>Apatococcus</taxon>
    </lineage>
</organism>